<proteinExistence type="predicted"/>
<accession>A0ABR8EDV5</accession>
<evidence type="ECO:0000313" key="2">
    <source>
        <dbReference type="EMBL" id="MBD2543900.1"/>
    </source>
</evidence>
<evidence type="ECO:0000313" key="3">
    <source>
        <dbReference type="Proteomes" id="UP000641954"/>
    </source>
</evidence>
<keyword evidence="3" id="KW-1185">Reference proteome</keyword>
<comment type="caution">
    <text evidence="2">The sequence shown here is derived from an EMBL/GenBank/DDBJ whole genome shotgun (WGS) entry which is preliminary data.</text>
</comment>
<dbReference type="EMBL" id="JACJSK010000009">
    <property type="protein sequence ID" value="MBD2543900.1"/>
    <property type="molecule type" value="Genomic_DNA"/>
</dbReference>
<protein>
    <submittedName>
        <fullName evidence="2">Uncharacterized protein</fullName>
    </submittedName>
</protein>
<feature type="compositionally biased region" description="Polar residues" evidence="1">
    <location>
        <begin position="1"/>
        <end position="15"/>
    </location>
</feature>
<reference evidence="2 3" key="1">
    <citation type="journal article" date="2020" name="ISME J.">
        <title>Comparative genomics reveals insights into cyanobacterial evolution and habitat adaptation.</title>
        <authorList>
            <person name="Chen M.Y."/>
            <person name="Teng W.K."/>
            <person name="Zhao L."/>
            <person name="Hu C.X."/>
            <person name="Zhou Y.K."/>
            <person name="Han B.P."/>
            <person name="Song L.R."/>
            <person name="Shu W.S."/>
        </authorList>
    </citation>
    <scope>NUCLEOTIDE SEQUENCE [LARGE SCALE GENOMIC DNA]</scope>
    <source>
        <strain evidence="2 3">FACHB-1370</strain>
    </source>
</reference>
<name>A0ABR8EDV5_9CYAN</name>
<feature type="compositionally biased region" description="Low complexity" evidence="1">
    <location>
        <begin position="21"/>
        <end position="31"/>
    </location>
</feature>
<evidence type="ECO:0000256" key="1">
    <source>
        <dbReference type="SAM" id="MobiDB-lite"/>
    </source>
</evidence>
<dbReference type="Proteomes" id="UP000641954">
    <property type="component" value="Unassembled WGS sequence"/>
</dbReference>
<feature type="region of interest" description="Disordered" evidence="1">
    <location>
        <begin position="1"/>
        <end position="45"/>
    </location>
</feature>
<organism evidence="2 3">
    <name type="scientific">Planktothricoides raciborskii FACHB-1370</name>
    <dbReference type="NCBI Taxonomy" id="2949576"/>
    <lineage>
        <taxon>Bacteria</taxon>
        <taxon>Bacillati</taxon>
        <taxon>Cyanobacteriota</taxon>
        <taxon>Cyanophyceae</taxon>
        <taxon>Oscillatoriophycideae</taxon>
        <taxon>Oscillatoriales</taxon>
        <taxon>Oscillatoriaceae</taxon>
        <taxon>Planktothricoides</taxon>
    </lineage>
</organism>
<gene>
    <name evidence="2" type="ORF">H6G72_08605</name>
</gene>
<sequence length="45" mass="4595">MAWESNKSTNHSSVAKSVIPSAATSAANSSSRVGISHPIASRKSP</sequence>